<accession>A0ABT8QV90</accession>
<dbReference type="CDD" id="cd00090">
    <property type="entry name" value="HTH_ARSR"/>
    <property type="match status" value="1"/>
</dbReference>
<comment type="caution">
    <text evidence="5">The sequence shown here is derived from an EMBL/GenBank/DDBJ whole genome shotgun (WGS) entry which is preliminary data.</text>
</comment>
<organism evidence="5 6">
    <name type="scientific">Desulfosporosinus nitroreducens</name>
    <dbReference type="NCBI Taxonomy" id="2018668"/>
    <lineage>
        <taxon>Bacteria</taxon>
        <taxon>Bacillati</taxon>
        <taxon>Bacillota</taxon>
        <taxon>Clostridia</taxon>
        <taxon>Eubacteriales</taxon>
        <taxon>Desulfitobacteriaceae</taxon>
        <taxon>Desulfosporosinus</taxon>
    </lineage>
</organism>
<feature type="domain" description="HTH arsR-type" evidence="4">
    <location>
        <begin position="6"/>
        <end position="99"/>
    </location>
</feature>
<dbReference type="InterPro" id="IPR001845">
    <property type="entry name" value="HTH_ArsR_DNA-bd_dom"/>
</dbReference>
<evidence type="ECO:0000313" key="6">
    <source>
        <dbReference type="Proteomes" id="UP001176021"/>
    </source>
</evidence>
<dbReference type="PRINTS" id="PR00778">
    <property type="entry name" value="HTHARSR"/>
</dbReference>
<evidence type="ECO:0000256" key="2">
    <source>
        <dbReference type="ARBA" id="ARBA00023125"/>
    </source>
</evidence>
<keyword evidence="2" id="KW-0238">DNA-binding</keyword>
<name>A0ABT8QV90_9FIRM</name>
<reference evidence="5" key="1">
    <citation type="submission" date="2022-05" db="EMBL/GenBank/DDBJ databases">
        <title>Expanded diversity of anoxic marine methylotrophy in a Black Sea sulfate reducing microorganism.</title>
        <authorList>
            <person name="Fischer P.Q."/>
            <person name="Stams A.J.M."/>
            <person name="Villanueva L."/>
            <person name="Sousa D.Z."/>
        </authorList>
    </citation>
    <scope>NUCLEOTIDE SEQUENCE</scope>
    <source>
        <strain evidence="5">P130</strain>
    </source>
</reference>
<dbReference type="PROSITE" id="PS50987">
    <property type="entry name" value="HTH_ARSR_2"/>
    <property type="match status" value="1"/>
</dbReference>
<dbReference type="EMBL" id="JAMJEV010000023">
    <property type="protein sequence ID" value="MDO0825268.1"/>
    <property type="molecule type" value="Genomic_DNA"/>
</dbReference>
<dbReference type="InterPro" id="IPR036388">
    <property type="entry name" value="WH-like_DNA-bd_sf"/>
</dbReference>
<dbReference type="InterPro" id="IPR036390">
    <property type="entry name" value="WH_DNA-bd_sf"/>
</dbReference>
<dbReference type="PANTHER" id="PTHR33154">
    <property type="entry name" value="TRANSCRIPTIONAL REGULATOR, ARSR FAMILY"/>
    <property type="match status" value="1"/>
</dbReference>
<dbReference type="Pfam" id="PF12840">
    <property type="entry name" value="HTH_20"/>
    <property type="match status" value="1"/>
</dbReference>
<proteinExistence type="predicted"/>
<keyword evidence="6" id="KW-1185">Reference proteome</keyword>
<keyword evidence="1" id="KW-0805">Transcription regulation</keyword>
<dbReference type="PANTHER" id="PTHR33154:SF12">
    <property type="entry name" value="TRANSCRIPTIONAL REGULATORY PROTEIN"/>
    <property type="match status" value="1"/>
</dbReference>
<dbReference type="SUPFAM" id="SSF46785">
    <property type="entry name" value="Winged helix' DNA-binding domain"/>
    <property type="match status" value="1"/>
</dbReference>
<dbReference type="RefSeq" id="WP_302049896.1">
    <property type="nucleotide sequence ID" value="NZ_JAMJEV010000023.1"/>
</dbReference>
<dbReference type="SMART" id="SM00418">
    <property type="entry name" value="HTH_ARSR"/>
    <property type="match status" value="1"/>
</dbReference>
<sequence>MKEIYHPPTEQIKLINVFYALSDQTRLRIFKKLYGIGEHSCRDLDVSMAKSTLSHHIRVLRESGIIKIRSEGTQRLVSLRCDDLEIRFPGLLEVILYASEPV</sequence>
<evidence type="ECO:0000313" key="5">
    <source>
        <dbReference type="EMBL" id="MDO0825268.1"/>
    </source>
</evidence>
<dbReference type="InterPro" id="IPR011991">
    <property type="entry name" value="ArsR-like_HTH"/>
</dbReference>
<dbReference type="Gene3D" id="1.10.10.10">
    <property type="entry name" value="Winged helix-like DNA-binding domain superfamily/Winged helix DNA-binding domain"/>
    <property type="match status" value="1"/>
</dbReference>
<keyword evidence="3" id="KW-0804">Transcription</keyword>
<protein>
    <submittedName>
        <fullName evidence="5">Helix-turn-helix domain-containing protein</fullName>
    </submittedName>
</protein>
<gene>
    <name evidence="5" type="ORF">M8H41_20775</name>
</gene>
<dbReference type="InterPro" id="IPR051081">
    <property type="entry name" value="HTH_MetalResp_TranReg"/>
</dbReference>
<evidence type="ECO:0000256" key="3">
    <source>
        <dbReference type="ARBA" id="ARBA00023163"/>
    </source>
</evidence>
<evidence type="ECO:0000256" key="1">
    <source>
        <dbReference type="ARBA" id="ARBA00023015"/>
    </source>
</evidence>
<evidence type="ECO:0000259" key="4">
    <source>
        <dbReference type="PROSITE" id="PS50987"/>
    </source>
</evidence>
<dbReference type="Proteomes" id="UP001176021">
    <property type="component" value="Unassembled WGS sequence"/>
</dbReference>